<comment type="caution">
    <text evidence="5">The sequence shown here is derived from an EMBL/GenBank/DDBJ whole genome shotgun (WGS) entry which is preliminary data.</text>
</comment>
<dbReference type="AlphaFoldDB" id="A0A1E5LEG0"/>
<comment type="similarity">
    <text evidence="1 2">Belongs to the glutamate synthase family.</text>
</comment>
<dbReference type="InterPro" id="IPR024188">
    <property type="entry name" value="GltB"/>
</dbReference>
<proteinExistence type="inferred from homology"/>
<dbReference type="SUPFAM" id="SSF51395">
    <property type="entry name" value="FMN-linked oxidoreductases"/>
    <property type="match status" value="1"/>
</dbReference>
<sequence>MFNITIMYDVIRIVLLLLNLIFLMKLWGTYRKFVKTVEKEASTGHVETKQMELYPTFNKSNFQYLLESGLRASSGKALSRPFGSMKKWQDFEEILFIPAQTSPSPINSDQNVDISVTIGPKAKKPMKIDMPLIIGGLSYGIHVTEQVKVALAQASANVKTAINSGEGPFLPEEQKAAGKYILQYSKTTWAKERNELEKADMIEIKFGQAGFAAMGYEINQKDIEGRASELMKIKEGEKAVVHDNFFDNPTVQDFKELVEELRNVAGGVPVGAKILAGGKIEEELDFLLDIGVDYIAIDGVQVINHHAPAITHDNFGIPTLHGLIRTVRHLEKRGARETVSVICSSGLSSPGDYLKACAIGADAVYLDASIVYLLVQEQMFKSHPWKTPSELTSYNGKYKEKFDAEKGTVSVSNYLTSAAKEMQLGLRALGKSSLNELTIKDLVCSNEQTANQLHIPYTFVPFR</sequence>
<dbReference type="GO" id="GO:0006537">
    <property type="term" value="P:glutamate biosynthetic process"/>
    <property type="evidence" value="ECO:0007669"/>
    <property type="project" value="InterPro"/>
</dbReference>
<dbReference type="Gene3D" id="3.20.20.70">
    <property type="entry name" value="Aldolase class I"/>
    <property type="match status" value="1"/>
</dbReference>
<dbReference type="PIRSF" id="PIRSF006429">
    <property type="entry name" value="GOGAT_lg_2"/>
    <property type="match status" value="1"/>
</dbReference>
<keyword evidence="3" id="KW-1133">Transmembrane helix</keyword>
<protein>
    <recommendedName>
        <fullName evidence="4">Glutamate synthase domain-containing protein</fullName>
    </recommendedName>
</protein>
<dbReference type="PANTHER" id="PTHR43819">
    <property type="entry name" value="ARCHAEAL-TYPE GLUTAMATE SYNTHASE [NADPH]"/>
    <property type="match status" value="1"/>
</dbReference>
<organism evidence="5 6">
    <name type="scientific">Bacillus solimangrovi</name>
    <dbReference type="NCBI Taxonomy" id="1305675"/>
    <lineage>
        <taxon>Bacteria</taxon>
        <taxon>Bacillati</taxon>
        <taxon>Bacillota</taxon>
        <taxon>Bacilli</taxon>
        <taxon>Bacillales</taxon>
        <taxon>Bacillaceae</taxon>
        <taxon>Bacillus</taxon>
    </lineage>
</organism>
<accession>A0A1E5LEG0</accession>
<evidence type="ECO:0000256" key="2">
    <source>
        <dbReference type="PIRNR" id="PIRNR006429"/>
    </source>
</evidence>
<evidence type="ECO:0000313" key="6">
    <source>
        <dbReference type="Proteomes" id="UP000095209"/>
    </source>
</evidence>
<reference evidence="5 6" key="1">
    <citation type="submission" date="2016-08" db="EMBL/GenBank/DDBJ databases">
        <title>Genome of Bacillus solimangrovi GH2-4.</title>
        <authorList>
            <person name="Lim S."/>
            <person name="Kim B.-C."/>
        </authorList>
    </citation>
    <scope>NUCLEOTIDE SEQUENCE [LARGE SCALE GENOMIC DNA]</scope>
    <source>
        <strain evidence="5 6">GH2-4</strain>
    </source>
</reference>
<dbReference type="InterPro" id="IPR002932">
    <property type="entry name" value="Glu_synthdom"/>
</dbReference>
<evidence type="ECO:0000256" key="3">
    <source>
        <dbReference type="SAM" id="Phobius"/>
    </source>
</evidence>
<evidence type="ECO:0000313" key="5">
    <source>
        <dbReference type="EMBL" id="OEH92454.1"/>
    </source>
</evidence>
<dbReference type="EMBL" id="MJEH01000028">
    <property type="protein sequence ID" value="OEH92454.1"/>
    <property type="molecule type" value="Genomic_DNA"/>
</dbReference>
<dbReference type="Pfam" id="PF01645">
    <property type="entry name" value="Glu_synthase"/>
    <property type="match status" value="1"/>
</dbReference>
<keyword evidence="3" id="KW-0472">Membrane</keyword>
<feature type="domain" description="Glutamate synthase" evidence="4">
    <location>
        <begin position="101"/>
        <end position="430"/>
    </location>
</feature>
<feature type="transmembrane region" description="Helical" evidence="3">
    <location>
        <begin position="6"/>
        <end position="27"/>
    </location>
</feature>
<evidence type="ECO:0000256" key="1">
    <source>
        <dbReference type="ARBA" id="ARBA00009716"/>
    </source>
</evidence>
<evidence type="ECO:0000259" key="4">
    <source>
        <dbReference type="Pfam" id="PF01645"/>
    </source>
</evidence>
<dbReference type="GO" id="GO:0015930">
    <property type="term" value="F:glutamate synthase activity"/>
    <property type="evidence" value="ECO:0007669"/>
    <property type="project" value="InterPro"/>
</dbReference>
<dbReference type="InterPro" id="IPR013785">
    <property type="entry name" value="Aldolase_TIM"/>
</dbReference>
<keyword evidence="3" id="KW-0812">Transmembrane</keyword>
<name>A0A1E5LEG0_9BACI</name>
<dbReference type="Proteomes" id="UP000095209">
    <property type="component" value="Unassembled WGS sequence"/>
</dbReference>
<gene>
    <name evidence="5" type="ORF">BFG57_15855</name>
</gene>
<dbReference type="STRING" id="1305675.BFG57_15855"/>
<keyword evidence="6" id="KW-1185">Reference proteome</keyword>
<dbReference type="PANTHER" id="PTHR43819:SF1">
    <property type="entry name" value="ARCHAEAL-TYPE GLUTAMATE SYNTHASE [NADPH]"/>
    <property type="match status" value="1"/>
</dbReference>
<dbReference type="CDD" id="cd02808">
    <property type="entry name" value="GltS_FMN"/>
    <property type="match status" value="1"/>
</dbReference>